<accession>A0A0M2HIA3</accession>
<dbReference type="PATRIC" id="fig|92835.4.peg.528"/>
<protein>
    <recommendedName>
        <fullName evidence="3">PKD domain-containing protein</fullName>
    </recommendedName>
</protein>
<evidence type="ECO:0000313" key="1">
    <source>
        <dbReference type="EMBL" id="KJL44520.1"/>
    </source>
</evidence>
<keyword evidence="2" id="KW-1185">Reference proteome</keyword>
<dbReference type="EMBL" id="JYIZ01000031">
    <property type="protein sequence ID" value="KJL44520.1"/>
    <property type="molecule type" value="Genomic_DNA"/>
</dbReference>
<sequence length="670" mass="72570">MSTLTTLEPLAEHLDFGAPFIDIDEWRQQPIAHRYVHGGFSDSDIRFSFYLPTAEHYEGRFFQYITPVPESENTLQAREGEDDTILFALVSGAYLVETNGGGPVAADPFSGVDPAIGAYRANAAAATFSRVVAEEMYDRGRPFGYSFGGSGGAYRTVGGLENTVGVWDGAVPFVLGSPMAIPNCFTPRLHAMRILGDKLDDVVDAMDAGGSGDPYATLSAEQEAALREVSGMGFPLRSWYGHRTMGMHALAVLYPGVRAMDASYFDDFWTVPGYLGADPTSSVHEDRVVLATTIDMLLTVEDLVAAGVDVSSIPGASTGNADDAWLGRDQAAIVGAKLAVVPTRDPGFAELVIGPDGATRIVLMQVLGDVVVFGPADPGQIAALFPGAPVTLDNSGFLAVQTYHRHQVPGPEYSVWGQFRDVNGDPLYPQRPFLVGPLFTAGAAGTVPTGKFEGRVILVESLMDREAYPWQADWYRARVEEHLGADRLDGRFRLWLTDRALHADTDVRDHPDQSISYGGMLHQALRDLAAWVEQDIEPPASTAYRLDSGQMLTPASARERRGIQPTLTLSANGESRAEVEVGENVQLVAAAETPGLGAFVRFEWDLDGDQVFDVVSDVLPDATATQTRSVSFDAPGTYFVTVRGFAKRDPQDPRPFARLYNLARARIVVR</sequence>
<proteinExistence type="predicted"/>
<dbReference type="OrthoDB" id="906600at2"/>
<comment type="caution">
    <text evidence="1">The sequence shown here is derived from an EMBL/GenBank/DDBJ whole genome shotgun (WGS) entry which is preliminary data.</text>
</comment>
<organism evidence="1 2">
    <name type="scientific">Microbacterium terrae</name>
    <dbReference type="NCBI Taxonomy" id="69369"/>
    <lineage>
        <taxon>Bacteria</taxon>
        <taxon>Bacillati</taxon>
        <taxon>Actinomycetota</taxon>
        <taxon>Actinomycetes</taxon>
        <taxon>Micrococcales</taxon>
        <taxon>Microbacteriaceae</taxon>
        <taxon>Microbacterium</taxon>
    </lineage>
</organism>
<gene>
    <name evidence="1" type="ORF">RS81_00514</name>
</gene>
<evidence type="ECO:0008006" key="3">
    <source>
        <dbReference type="Google" id="ProtNLM"/>
    </source>
</evidence>
<dbReference type="STRING" id="92835.RS81_00514"/>
<evidence type="ECO:0000313" key="2">
    <source>
        <dbReference type="Proteomes" id="UP000033956"/>
    </source>
</evidence>
<dbReference type="AlphaFoldDB" id="A0A0M2HIA3"/>
<reference evidence="1" key="1">
    <citation type="submission" date="2015-02" db="EMBL/GenBank/DDBJ databases">
        <title>Draft genome sequences of ten Microbacterium spp. with emphasis on heavy metal contaminated environments.</title>
        <authorList>
            <person name="Corretto E."/>
        </authorList>
    </citation>
    <scope>NUCLEOTIDE SEQUENCE [LARGE SCALE GENOMIC DNA]</scope>
    <source>
        <strain evidence="1">DSM 12510</strain>
    </source>
</reference>
<dbReference type="RefSeq" id="WP_045274514.1">
    <property type="nucleotide sequence ID" value="NZ_BAAAUP010000002.1"/>
</dbReference>
<name>A0A0M2HIA3_9MICO</name>
<dbReference type="Proteomes" id="UP000033956">
    <property type="component" value="Unassembled WGS sequence"/>
</dbReference>